<dbReference type="SUPFAM" id="SSF48371">
    <property type="entry name" value="ARM repeat"/>
    <property type="match status" value="1"/>
</dbReference>
<evidence type="ECO:0000256" key="3">
    <source>
        <dbReference type="ARBA" id="ARBA00023315"/>
    </source>
</evidence>
<dbReference type="Pfam" id="PF22958">
    <property type="entry name" value="Ltn1_1st"/>
    <property type="match status" value="1"/>
</dbReference>
<evidence type="ECO:0000259" key="5">
    <source>
        <dbReference type="Pfam" id="PF22958"/>
    </source>
</evidence>
<dbReference type="InterPro" id="IPR023213">
    <property type="entry name" value="CAT-like_dom_sf"/>
</dbReference>
<dbReference type="InterPro" id="IPR000542">
    <property type="entry name" value="Carn_acyl_trans"/>
</dbReference>
<organism evidence="6 7">
    <name type="scientific">Mitosporidium daphniae</name>
    <dbReference type="NCBI Taxonomy" id="1485682"/>
    <lineage>
        <taxon>Eukaryota</taxon>
        <taxon>Fungi</taxon>
        <taxon>Fungi incertae sedis</taxon>
        <taxon>Microsporidia</taxon>
        <taxon>Mitosporidium</taxon>
    </lineage>
</organism>
<proteinExistence type="inferred from homology"/>
<evidence type="ECO:0000313" key="6">
    <source>
        <dbReference type="EMBL" id="KGG52132.1"/>
    </source>
</evidence>
<comment type="caution">
    <text evidence="6">The sequence shown here is derived from an EMBL/GenBank/DDBJ whole genome shotgun (WGS) entry which is preliminary data.</text>
</comment>
<feature type="domain" description="E3 ubiquitin-protein ligase listerin N-terminal" evidence="5">
    <location>
        <begin position="543"/>
        <end position="656"/>
    </location>
</feature>
<keyword evidence="7" id="KW-1185">Reference proteome</keyword>
<dbReference type="AlphaFoldDB" id="A0A098VT02"/>
<evidence type="ECO:0000256" key="1">
    <source>
        <dbReference type="ARBA" id="ARBA00005232"/>
    </source>
</evidence>
<dbReference type="Gene3D" id="3.30.559.70">
    <property type="entry name" value="Choline/Carnitine o-acyltransferase, domain 2"/>
    <property type="match status" value="1"/>
</dbReference>
<dbReference type="PANTHER" id="PTHR22589:SF107">
    <property type="entry name" value="CHOLINE_CARNITINE ACYLTRANSFERASE DOMAIN-CONTAINING PROTEIN"/>
    <property type="match status" value="1"/>
</dbReference>
<dbReference type="VEuPathDB" id="MicrosporidiaDB:DI09_205p10"/>
<dbReference type="GeneID" id="25258982"/>
<dbReference type="SUPFAM" id="SSF52777">
    <property type="entry name" value="CoA-dependent acyltransferases"/>
    <property type="match status" value="2"/>
</dbReference>
<dbReference type="Gene3D" id="3.30.559.10">
    <property type="entry name" value="Chloramphenicol acetyltransferase-like domain"/>
    <property type="match status" value="1"/>
</dbReference>
<dbReference type="Pfam" id="PF00755">
    <property type="entry name" value="Carn_acyltransf"/>
    <property type="match status" value="2"/>
</dbReference>
<comment type="similarity">
    <text evidence="1">Belongs to the carnitine/choline acetyltransferase family.</text>
</comment>
<accession>A0A098VT02</accession>
<dbReference type="Proteomes" id="UP000029725">
    <property type="component" value="Unassembled WGS sequence"/>
</dbReference>
<gene>
    <name evidence="6" type="ORF">DI09_205p10</name>
</gene>
<dbReference type="InterPro" id="IPR016024">
    <property type="entry name" value="ARM-type_fold"/>
</dbReference>
<feature type="domain" description="Choline/carnitine acyltransferase" evidence="4">
    <location>
        <begin position="7"/>
        <end position="157"/>
    </location>
</feature>
<dbReference type="InterPro" id="IPR039551">
    <property type="entry name" value="Cho/carn_acyl_trans"/>
</dbReference>
<dbReference type="InterPro" id="IPR054476">
    <property type="entry name" value="Ltn1_N"/>
</dbReference>
<name>A0A098VT02_9MICR</name>
<evidence type="ECO:0000256" key="2">
    <source>
        <dbReference type="ARBA" id="ARBA00022679"/>
    </source>
</evidence>
<dbReference type="RefSeq" id="XP_013238568.1">
    <property type="nucleotide sequence ID" value="XM_013383114.1"/>
</dbReference>
<dbReference type="GO" id="GO:0016746">
    <property type="term" value="F:acyltransferase activity"/>
    <property type="evidence" value="ECO:0007669"/>
    <property type="project" value="UniProtKB-KW"/>
</dbReference>
<evidence type="ECO:0000313" key="7">
    <source>
        <dbReference type="Proteomes" id="UP000029725"/>
    </source>
</evidence>
<dbReference type="EMBL" id="JMKJ01000117">
    <property type="protein sequence ID" value="KGG52132.1"/>
    <property type="molecule type" value="Genomic_DNA"/>
</dbReference>
<feature type="non-terminal residue" evidence="6">
    <location>
        <position position="1229"/>
    </location>
</feature>
<feature type="domain" description="Choline/carnitine acyltransferase" evidence="4">
    <location>
        <begin position="265"/>
        <end position="419"/>
    </location>
</feature>
<dbReference type="InterPro" id="IPR042231">
    <property type="entry name" value="Cho/carn_acyl_trans_2"/>
</dbReference>
<keyword evidence="2" id="KW-0808">Transferase</keyword>
<dbReference type="PANTHER" id="PTHR22589">
    <property type="entry name" value="CARNITINE O-ACYLTRANSFERASE"/>
    <property type="match status" value="1"/>
</dbReference>
<protein>
    <submittedName>
        <fullName evidence="6">Uncharacterized protein</fullName>
    </submittedName>
</protein>
<dbReference type="HOGENOM" id="CLU_267860_0_0_1"/>
<evidence type="ECO:0000259" key="4">
    <source>
        <dbReference type="Pfam" id="PF00755"/>
    </source>
</evidence>
<reference evidence="6 7" key="1">
    <citation type="submission" date="2014-04" db="EMBL/GenBank/DDBJ databases">
        <title>A new species of microsporidia sheds light on the evolution of extreme parasitism.</title>
        <authorList>
            <person name="Haag K.L."/>
            <person name="James T.Y."/>
            <person name="Larsson R."/>
            <person name="Schaer T.M."/>
            <person name="Refardt D."/>
            <person name="Pombert J.-F."/>
            <person name="Ebert D."/>
        </authorList>
    </citation>
    <scope>NUCLEOTIDE SEQUENCE [LARGE SCALE GENOMIC DNA]</scope>
    <source>
        <strain evidence="6 7">UGP3</strain>
        <tissue evidence="6">Spores</tissue>
    </source>
</reference>
<dbReference type="OrthoDB" id="240216at2759"/>
<sequence>MAKLASLPLPTLQNLLNQYKKHVKALQYSHGYSNSDIEGSIVRFENFINSPLATTLQNRLEEKAANTWAYMAYREPLAPHSNWWMYFKRPEGAAERQIRRASKIAYYACTYFREQINALDQETFPNGSPICMWQYSQMFGVTRVPNINFDRIHISESNNISLQKLKWNSMVPALLNTRIFQALVENLNIRTELKKIPGNSAAFKAVEDSLFNLTIDLTTEISQKSSISTIPRKVFLDCQGIWLDKALSFVIFKNGEAALNGELSKAGFSPDSVAQAIIVLAYYLASEDKKIPVTYETASTRRYKHGRTENIRVLSEDGHFWAKSASNPSEKIDVLVKNLENFTASHLETAKNASFANALDRHLFGLMKTRKDEEEALEKDLFQNDKIFMSMFQFDMSTSNMSPGNSFQGLGFGTLTPSGAWEHQHTDQRYPMFDCPRFDANGQILEGKSKPISKEWYVNESRAQKFKRNLQKAIEITRNVLDYKRGKSKLRALSSLVSSHGKACETRFNPFEYVGRNSTQQHAAGFCIPIEDLHVSSNRLLQELKSPLNSVFKKDYATRSKALQSIIDISLKCDCFDEFWEAIFPSFSLLFITLAEDPSYSIRTKLFELHLKVVSHMSAKLLHDNWPFLTEIFPYWLILMYDPEKSVRDAARTSFSFLSASKDVRSVNIEIEDGFPFEKDSELMLKLFGSSEESLLRMFSCVFDQLKSIVANSKFQIEDPLLERNTCSILQLGCLMQTKFCTFSNISELFSGFLDRSCIAYLTDSRTKGGLYKCFCQYVASLLKSCKSTLVPDESLIFICKLILIRANKDDYVESFPILNSWTLIEKNPKLVAESSKIVHDWLCSKWQILPSFSILRMIPKFVYAFCTDLKWWALLVSSLSKCNIFSESQQREVALCLADCQNKFLLLCGKKVFAEAEVESDIINLFLSNLLSAKVAFPGTTFLSTYLDSISDHIQAFDTRLFKRFWNVIVRILTPNTMILIPLDTLLFNNPEAIEYFLEYEPKTQALSSFKIVLKGIPHHIYFPEYFIEKCTSFVDVDTDITSQLNSLASFPEAYPLAFQFVCQFGKDLISACESSFCHTQSQVFSQFPTSVLREILTPQILAQFLDSLLSLDDNLFVPKASYTFTEFLFQEPNMRVIESFLVKLFEFLPAINYSEKYTSDAIIFFSHFIEKCVALPGDIFRNVPPSSVFVLYLKNHNVPELRLKASLYMALKYITRLSEVGSYTFFD</sequence>
<keyword evidence="3" id="KW-0012">Acyltransferase</keyword>